<dbReference type="InterPro" id="IPR016166">
    <property type="entry name" value="FAD-bd_PCMH"/>
</dbReference>
<keyword evidence="5" id="KW-0560">Oxidoreductase</keyword>
<protein>
    <submittedName>
        <fullName evidence="8">FAD linked oxidase domain protein</fullName>
    </submittedName>
    <submittedName>
        <fullName evidence="9">FAD/FMN-containing dehydrogenase</fullName>
    </submittedName>
</protein>
<dbReference type="InterPro" id="IPR016169">
    <property type="entry name" value="FAD-bd_PCMH_sub2"/>
</dbReference>
<dbReference type="OrthoDB" id="213514at2157"/>
<dbReference type="eggNOG" id="arCOG00337">
    <property type="taxonomic scope" value="Archaea"/>
</dbReference>
<dbReference type="InterPro" id="IPR006094">
    <property type="entry name" value="Oxid_FAD_bind_N"/>
</dbReference>
<reference evidence="8 10" key="1">
    <citation type="journal article" date="2014" name="ISME J.">
        <title>Trehalose/2-sulfotrehalose biosynthesis and glycine-betaine uptake are widely spread mechanisms for osmoadaptation in the Halobacteriales.</title>
        <authorList>
            <person name="Youssef N.H."/>
            <person name="Savage-Ashlock K.N."/>
            <person name="McCully A.L."/>
            <person name="Luedtke B."/>
            <person name="Shaw E.I."/>
            <person name="Hoff W.D."/>
            <person name="Elshahed M.S."/>
        </authorList>
    </citation>
    <scope>NUCLEOTIDE SEQUENCE [LARGE SCALE GENOMIC DNA]</scope>
    <source>
        <strain evidence="8 10">DX253</strain>
    </source>
</reference>
<dbReference type="PANTHER" id="PTHR42973">
    <property type="entry name" value="BINDING OXIDOREDUCTASE, PUTATIVE (AFU_ORTHOLOGUE AFUA_1G17690)-RELATED"/>
    <property type="match status" value="1"/>
</dbReference>
<dbReference type="PATRIC" id="fig|797209.4.peg.3288"/>
<evidence type="ECO:0000313" key="8">
    <source>
        <dbReference type="EMBL" id="EFW90829.1"/>
    </source>
</evidence>
<dbReference type="InterPro" id="IPR012951">
    <property type="entry name" value="BBE"/>
</dbReference>
<dbReference type="Proteomes" id="UP000184203">
    <property type="component" value="Unassembled WGS sequence"/>
</dbReference>
<dbReference type="Proteomes" id="UP000003751">
    <property type="component" value="Unassembled WGS sequence"/>
</dbReference>
<dbReference type="EMBL" id="AEMG01000019">
    <property type="protein sequence ID" value="EFW90829.1"/>
    <property type="molecule type" value="Genomic_DNA"/>
</dbReference>
<gene>
    <name evidence="9" type="ORF">SAMN05444342_1043</name>
    <name evidence="8" type="ORF">ZOD2009_16823</name>
</gene>
<evidence type="ECO:0000313" key="9">
    <source>
        <dbReference type="EMBL" id="SHK23285.1"/>
    </source>
</evidence>
<dbReference type="PROSITE" id="PS51387">
    <property type="entry name" value="FAD_PCMH"/>
    <property type="match status" value="1"/>
</dbReference>
<dbReference type="Pfam" id="PF01565">
    <property type="entry name" value="FAD_binding_4"/>
    <property type="match status" value="1"/>
</dbReference>
<proteinExistence type="inferred from homology"/>
<evidence type="ECO:0000313" key="11">
    <source>
        <dbReference type="Proteomes" id="UP000184203"/>
    </source>
</evidence>
<name>E7QX26_HALPU</name>
<dbReference type="InterPro" id="IPR036318">
    <property type="entry name" value="FAD-bd_PCMH-like_sf"/>
</dbReference>
<evidence type="ECO:0000256" key="2">
    <source>
        <dbReference type="ARBA" id="ARBA00005466"/>
    </source>
</evidence>
<keyword evidence="11" id="KW-1185">Reference proteome</keyword>
<dbReference type="STRING" id="797209.GCA_000376445_03076"/>
<feature type="domain" description="FAD-binding PCMH-type" evidence="7">
    <location>
        <begin position="41"/>
        <end position="211"/>
    </location>
</feature>
<dbReference type="AlphaFoldDB" id="E7QX26"/>
<evidence type="ECO:0000256" key="6">
    <source>
        <dbReference type="SAM" id="MobiDB-lite"/>
    </source>
</evidence>
<dbReference type="GO" id="GO:0071949">
    <property type="term" value="F:FAD binding"/>
    <property type="evidence" value="ECO:0007669"/>
    <property type="project" value="InterPro"/>
</dbReference>
<dbReference type="PROSITE" id="PS00862">
    <property type="entry name" value="OX2_COVAL_FAD"/>
    <property type="match status" value="1"/>
</dbReference>
<dbReference type="InterPro" id="IPR016167">
    <property type="entry name" value="FAD-bd_PCMH_sub1"/>
</dbReference>
<comment type="cofactor">
    <cofactor evidence="1">
        <name>FAD</name>
        <dbReference type="ChEBI" id="CHEBI:57692"/>
    </cofactor>
</comment>
<reference evidence="11" key="2">
    <citation type="submission" date="2016-11" db="EMBL/GenBank/DDBJ databases">
        <authorList>
            <person name="Varghese N."/>
            <person name="Submissions S."/>
        </authorList>
    </citation>
    <scope>NUCLEOTIDE SEQUENCE [LARGE SCALE GENOMIC DNA]</scope>
    <source>
        <strain evidence="11">DX253</strain>
    </source>
</reference>
<sequence>MGTKTHQTSEDGTIDERFRGRISRPGDARYEEDRIVWNGMRDAHPDIIARCSGVGDVKEAVEFARETDIPVAVRGGGHNVAGTAVRDGGLVIDLSEMRSVTVDPEHRRVRAQGGATWADVDWETQAFGLVAPGGVVSETGIAGLTLGGGYGWTRRKLGLTCDSLVSADVITGEGAFVHASEGEHEDLLWALRGGGSGVGVVTSFEYECLRLGPEVFFLGALYPLDDGEAVLSAWREFMTDAPDEITVDALIWSVPPDPMFPEELHGTPFISVVGMYAGPPERGPEAMQPLREIGTPLLDLSGPMPYLQVQSMLDAAFPDGDRYYWKSHYLAAFGDDETETILDFARRRPSPRTLVPIRSLGGEIARVGSDETAFGDRSAAALLSIDGTWEDPADDAENVAWVREFWDATKEYSTGATYVNFSMLEGDEASRTSFTANEERLAAVKERYDPDGVFAPVETVTVTE</sequence>
<dbReference type="GO" id="GO:0016491">
    <property type="term" value="F:oxidoreductase activity"/>
    <property type="evidence" value="ECO:0007669"/>
    <property type="project" value="UniProtKB-KW"/>
</dbReference>
<dbReference type="Gene3D" id="3.40.462.20">
    <property type="match status" value="1"/>
</dbReference>
<dbReference type="Gene3D" id="3.30.465.10">
    <property type="match status" value="1"/>
</dbReference>
<feature type="region of interest" description="Disordered" evidence="6">
    <location>
        <begin position="1"/>
        <end position="25"/>
    </location>
</feature>
<keyword evidence="3" id="KW-0285">Flavoprotein</keyword>
<evidence type="ECO:0000259" key="7">
    <source>
        <dbReference type="PROSITE" id="PS51387"/>
    </source>
</evidence>
<dbReference type="RefSeq" id="WP_007981753.1">
    <property type="nucleotide sequence ID" value="NZ_AEMG01000019.1"/>
</dbReference>
<evidence type="ECO:0000313" key="10">
    <source>
        <dbReference type="Proteomes" id="UP000003751"/>
    </source>
</evidence>
<feature type="compositionally biased region" description="Basic and acidic residues" evidence="6">
    <location>
        <begin position="14"/>
        <end position="25"/>
    </location>
</feature>
<dbReference type="InterPro" id="IPR006093">
    <property type="entry name" value="Oxy_OxRdtase_FAD_BS"/>
</dbReference>
<accession>E7QX26</accession>
<evidence type="ECO:0000256" key="4">
    <source>
        <dbReference type="ARBA" id="ARBA00022827"/>
    </source>
</evidence>
<dbReference type="EMBL" id="FRAN01000001">
    <property type="protein sequence ID" value="SHK23285.1"/>
    <property type="molecule type" value="Genomic_DNA"/>
</dbReference>
<keyword evidence="4" id="KW-0274">FAD</keyword>
<evidence type="ECO:0000256" key="1">
    <source>
        <dbReference type="ARBA" id="ARBA00001974"/>
    </source>
</evidence>
<organism evidence="8 10">
    <name type="scientific">Haladaptatus paucihalophilus DX253</name>
    <dbReference type="NCBI Taxonomy" id="797209"/>
    <lineage>
        <taxon>Archaea</taxon>
        <taxon>Methanobacteriati</taxon>
        <taxon>Methanobacteriota</taxon>
        <taxon>Stenosarchaea group</taxon>
        <taxon>Halobacteria</taxon>
        <taxon>Halobacteriales</taxon>
        <taxon>Haladaptataceae</taxon>
        <taxon>Haladaptatus</taxon>
    </lineage>
</organism>
<evidence type="ECO:0000256" key="3">
    <source>
        <dbReference type="ARBA" id="ARBA00022630"/>
    </source>
</evidence>
<reference evidence="9" key="3">
    <citation type="submission" date="2016-11" db="EMBL/GenBank/DDBJ databases">
        <authorList>
            <person name="Jaros S."/>
            <person name="Januszkiewicz K."/>
            <person name="Wedrychowicz H."/>
        </authorList>
    </citation>
    <scope>NUCLEOTIDE SEQUENCE [LARGE SCALE GENOMIC DNA]</scope>
    <source>
        <strain evidence="9">DX253</strain>
    </source>
</reference>
<dbReference type="Pfam" id="PF08031">
    <property type="entry name" value="BBE"/>
    <property type="match status" value="1"/>
</dbReference>
<dbReference type="InterPro" id="IPR050416">
    <property type="entry name" value="FAD-linked_Oxidoreductase"/>
</dbReference>
<dbReference type="SUPFAM" id="SSF56176">
    <property type="entry name" value="FAD-binding/transporter-associated domain-like"/>
    <property type="match status" value="1"/>
</dbReference>
<comment type="similarity">
    <text evidence="2">Belongs to the oxygen-dependent FAD-linked oxidoreductase family.</text>
</comment>
<dbReference type="PANTHER" id="PTHR42973:SF39">
    <property type="entry name" value="FAD-BINDING PCMH-TYPE DOMAIN-CONTAINING PROTEIN"/>
    <property type="match status" value="1"/>
</dbReference>
<dbReference type="Gene3D" id="3.30.43.10">
    <property type="entry name" value="Uridine Diphospho-n-acetylenolpyruvylglucosamine Reductase, domain 2"/>
    <property type="match status" value="1"/>
</dbReference>
<evidence type="ECO:0000256" key="5">
    <source>
        <dbReference type="ARBA" id="ARBA00023002"/>
    </source>
</evidence>